<dbReference type="OrthoDB" id="3543921at2"/>
<evidence type="ECO:0000313" key="6">
    <source>
        <dbReference type="EMBL" id="GEB49448.1"/>
    </source>
</evidence>
<comment type="caution">
    <text evidence="6">The sequence shown here is derived from an EMBL/GenBank/DDBJ whole genome shotgun (WGS) entry which is preliminary data.</text>
</comment>
<dbReference type="PANTHER" id="PTHR42681:SF1">
    <property type="entry name" value="MALONYL-COA-ACYL CARRIER PROTEIN TRANSACYLASE, MITOCHONDRIAL"/>
    <property type="match status" value="1"/>
</dbReference>
<dbReference type="InterPro" id="IPR050858">
    <property type="entry name" value="Mal-CoA-ACP_Trans/PKS_FabD"/>
</dbReference>
<dbReference type="Gene3D" id="3.40.366.10">
    <property type="entry name" value="Malonyl-Coenzyme A Acyl Carrier Protein, domain 2"/>
    <property type="match status" value="1"/>
</dbReference>
<gene>
    <name evidence="6" type="ORF">SCA03_19990</name>
</gene>
<dbReference type="InterPro" id="IPR016035">
    <property type="entry name" value="Acyl_Trfase/lysoPLipase"/>
</dbReference>
<evidence type="ECO:0000313" key="7">
    <source>
        <dbReference type="Proteomes" id="UP000319210"/>
    </source>
</evidence>
<dbReference type="InterPro" id="IPR001227">
    <property type="entry name" value="Ac_transferase_dom_sf"/>
</dbReference>
<dbReference type="GO" id="GO:0005829">
    <property type="term" value="C:cytosol"/>
    <property type="evidence" value="ECO:0007669"/>
    <property type="project" value="TreeGrafter"/>
</dbReference>
<name>A0A4Y3QYD1_STRCI</name>
<evidence type="ECO:0000256" key="2">
    <source>
        <dbReference type="ARBA" id="ARBA00022679"/>
    </source>
</evidence>
<dbReference type="SUPFAM" id="SSF52151">
    <property type="entry name" value="FabD/lysophospholipase-like"/>
    <property type="match status" value="1"/>
</dbReference>
<accession>A0A4Y3QYD1</accession>
<dbReference type="GO" id="GO:0004314">
    <property type="term" value="F:[acyl-carrier-protein] S-malonyltransferase activity"/>
    <property type="evidence" value="ECO:0007669"/>
    <property type="project" value="UniProtKB-EC"/>
</dbReference>
<dbReference type="InterPro" id="IPR014043">
    <property type="entry name" value="Acyl_transferase_dom"/>
</dbReference>
<keyword evidence="2" id="KW-0808">Transferase</keyword>
<dbReference type="Pfam" id="PF00698">
    <property type="entry name" value="Acyl_transf_1"/>
    <property type="match status" value="1"/>
</dbReference>
<dbReference type="AlphaFoldDB" id="A0A4Y3QYD1"/>
<dbReference type="PANTHER" id="PTHR42681">
    <property type="entry name" value="MALONYL-COA-ACYL CARRIER PROTEIN TRANSACYLASE, MITOCHONDRIAL"/>
    <property type="match status" value="1"/>
</dbReference>
<dbReference type="EMBL" id="BJMM01000007">
    <property type="protein sequence ID" value="GEB49448.1"/>
    <property type="molecule type" value="Genomic_DNA"/>
</dbReference>
<comment type="catalytic activity">
    <reaction evidence="4">
        <text>holo-[ACP] + malonyl-CoA = malonyl-[ACP] + CoA</text>
        <dbReference type="Rhea" id="RHEA:41792"/>
        <dbReference type="Rhea" id="RHEA-COMP:9623"/>
        <dbReference type="Rhea" id="RHEA-COMP:9685"/>
        <dbReference type="ChEBI" id="CHEBI:57287"/>
        <dbReference type="ChEBI" id="CHEBI:57384"/>
        <dbReference type="ChEBI" id="CHEBI:64479"/>
        <dbReference type="ChEBI" id="CHEBI:78449"/>
        <dbReference type="EC" id="2.3.1.39"/>
    </reaction>
</comment>
<keyword evidence="3" id="KW-0012">Acyltransferase</keyword>
<evidence type="ECO:0000256" key="1">
    <source>
        <dbReference type="ARBA" id="ARBA00013258"/>
    </source>
</evidence>
<evidence type="ECO:0000259" key="5">
    <source>
        <dbReference type="SMART" id="SM00827"/>
    </source>
</evidence>
<dbReference type="RefSeq" id="WP_086818232.1">
    <property type="nucleotide sequence ID" value="NZ_BJMM01000007.1"/>
</dbReference>
<dbReference type="EC" id="2.3.1.39" evidence="1"/>
<dbReference type="SMART" id="SM00827">
    <property type="entry name" value="PKS_AT"/>
    <property type="match status" value="1"/>
</dbReference>
<protein>
    <recommendedName>
        <fullName evidence="1">[acyl-carrier-protein] S-malonyltransferase</fullName>
        <ecNumber evidence="1">2.3.1.39</ecNumber>
    </recommendedName>
</protein>
<reference evidence="6 7" key="1">
    <citation type="submission" date="2019-06" db="EMBL/GenBank/DDBJ databases">
        <title>Whole genome shotgun sequence of Streptomyces cacaoi subsp. cacaoi NBRC 12748.</title>
        <authorList>
            <person name="Hosoyama A."/>
            <person name="Uohara A."/>
            <person name="Ohji S."/>
            <person name="Ichikawa N."/>
        </authorList>
    </citation>
    <scope>NUCLEOTIDE SEQUENCE [LARGE SCALE GENOMIC DNA]</scope>
    <source>
        <strain evidence="6 7">NBRC 12748</strain>
    </source>
</reference>
<dbReference type="Proteomes" id="UP000319210">
    <property type="component" value="Unassembled WGS sequence"/>
</dbReference>
<sequence>MSIAFLFPGLGAQRAGMLHRLPDTAAAATVLAEAEWAHPGGVAELDTAAALEESEVARHVALLTAGVAGARALTEDEGVTPDVVAGYGLGGFAAAVTAGLLTLEEALRAVRVRAELLERAEESVHDIGIRMAQHLATVRRRTHSVAYVTTTGGQVLRGDANGVFDDLARCVALPPAGERIAAALAADVPSVVVELPPGRELGVRLGLAEADEEPPGEDAGAPDGLRVIAVEKAGIAEAARAARVHRDPAAGAGIWEDAEAPADW</sequence>
<organism evidence="6 7">
    <name type="scientific">Streptomyces cacaoi</name>
    <dbReference type="NCBI Taxonomy" id="1898"/>
    <lineage>
        <taxon>Bacteria</taxon>
        <taxon>Bacillati</taxon>
        <taxon>Actinomycetota</taxon>
        <taxon>Actinomycetes</taxon>
        <taxon>Kitasatosporales</taxon>
        <taxon>Streptomycetaceae</taxon>
        <taxon>Streptomyces</taxon>
    </lineage>
</organism>
<keyword evidence="7" id="KW-1185">Reference proteome</keyword>
<feature type="domain" description="Malonyl-CoA:ACP transacylase (MAT)" evidence="5">
    <location>
        <begin position="6"/>
        <end position="255"/>
    </location>
</feature>
<dbReference type="GO" id="GO:0006633">
    <property type="term" value="P:fatty acid biosynthetic process"/>
    <property type="evidence" value="ECO:0007669"/>
    <property type="project" value="TreeGrafter"/>
</dbReference>
<proteinExistence type="predicted"/>
<evidence type="ECO:0000256" key="3">
    <source>
        <dbReference type="ARBA" id="ARBA00023315"/>
    </source>
</evidence>
<evidence type="ECO:0000256" key="4">
    <source>
        <dbReference type="ARBA" id="ARBA00048462"/>
    </source>
</evidence>